<dbReference type="GO" id="GO:0003677">
    <property type="term" value="F:DNA binding"/>
    <property type="evidence" value="ECO:0007669"/>
    <property type="project" value="UniProtKB-KW"/>
</dbReference>
<dbReference type="InterPro" id="IPR036864">
    <property type="entry name" value="Zn2-C6_fun-type_DNA-bd_sf"/>
</dbReference>
<dbReference type="Pfam" id="PF00172">
    <property type="entry name" value="Zn_clus"/>
    <property type="match status" value="1"/>
</dbReference>
<dbReference type="PROSITE" id="PS00463">
    <property type="entry name" value="ZN2_CY6_FUNGAL_1"/>
    <property type="match status" value="1"/>
</dbReference>
<dbReference type="GO" id="GO:0008270">
    <property type="term" value="F:zinc ion binding"/>
    <property type="evidence" value="ECO:0007669"/>
    <property type="project" value="InterPro"/>
</dbReference>
<proteinExistence type="predicted"/>
<evidence type="ECO:0000313" key="8">
    <source>
        <dbReference type="EMBL" id="PYH92880.1"/>
    </source>
</evidence>
<evidence type="ECO:0000256" key="3">
    <source>
        <dbReference type="ARBA" id="ARBA00023015"/>
    </source>
</evidence>
<dbReference type="PROSITE" id="PS50048">
    <property type="entry name" value="ZN2_CY6_FUNGAL_2"/>
    <property type="match status" value="1"/>
</dbReference>
<dbReference type="VEuPathDB" id="FungiDB:BO71DRAFT_382707"/>
<dbReference type="InterPro" id="IPR001138">
    <property type="entry name" value="Zn2Cys6_DnaBD"/>
</dbReference>
<evidence type="ECO:0000256" key="1">
    <source>
        <dbReference type="ARBA" id="ARBA00022723"/>
    </source>
</evidence>
<protein>
    <recommendedName>
        <fullName evidence="7">Zn(2)-C6 fungal-type domain-containing protein</fullName>
    </recommendedName>
</protein>
<dbReference type="EMBL" id="KZ825905">
    <property type="protein sequence ID" value="PYH92880.1"/>
    <property type="molecule type" value="Genomic_DNA"/>
</dbReference>
<evidence type="ECO:0000256" key="5">
    <source>
        <dbReference type="ARBA" id="ARBA00023163"/>
    </source>
</evidence>
<evidence type="ECO:0000313" key="9">
    <source>
        <dbReference type="Proteomes" id="UP000247810"/>
    </source>
</evidence>
<gene>
    <name evidence="8" type="ORF">BO71DRAFT_382707</name>
</gene>
<evidence type="ECO:0000256" key="4">
    <source>
        <dbReference type="ARBA" id="ARBA00023125"/>
    </source>
</evidence>
<dbReference type="SMART" id="SM00066">
    <property type="entry name" value="GAL4"/>
    <property type="match status" value="1"/>
</dbReference>
<keyword evidence="2" id="KW-0862">Zinc</keyword>
<sequence>MDPHGKSQSNAPKRSRLMLSKVRTGCLTCKTRRVKCDEQKPICNRCISAKRHCAGYQTPQKIRPRPFHITYYVPDPMSEVKALHLPLEDVQDQRALGFFYQWSTSCFPGELVLPFRDGNVLQEPALRHAMIAQGKLYEAYLYGTTASSQYESRVSAMRHYGKALRELVSSDPKPTDDRASVFLIACFLFVCLENCQGHQKTALSHLQSGFKLFQEIKESGRLNKECEAIFRSFFTRLICQMTHFDFADCARFLGLDGSPSKGPATFISLDNARMHLVNILQKMIHRRHPATLNTGSSSQEAKLFVTEVLLAQELVELDTWILAFNHYLSFGISNDYACESYVLAISSFLLKFRIMTDYQKPGLHEMRDHFDFKHIIELGKILSIDSKFAGNSSPQSCVANGSQQDIWCPLHQMFETEDANPKSPQQKYTPIIPHFLFFDILCSLSVASVHAPDLNVRQQARELVANICQCQKGWDSALTVYLAHCLSNSSKQGLCLDEDTLFQISTSDVYYSHESRRLIALLTEFGKL</sequence>
<dbReference type="Proteomes" id="UP000247810">
    <property type="component" value="Unassembled WGS sequence"/>
</dbReference>
<keyword evidence="9" id="KW-1185">Reference proteome</keyword>
<dbReference type="PANTHER" id="PTHR36206:SF13">
    <property type="entry name" value="TRANSCRIPTIONAL REGULATORY PROTEIN MOC3"/>
    <property type="match status" value="1"/>
</dbReference>
<dbReference type="OrthoDB" id="2593732at2759"/>
<dbReference type="CDD" id="cd00067">
    <property type="entry name" value="GAL4"/>
    <property type="match status" value="1"/>
</dbReference>
<keyword evidence="5" id="KW-0804">Transcription</keyword>
<evidence type="ECO:0000256" key="6">
    <source>
        <dbReference type="ARBA" id="ARBA00023242"/>
    </source>
</evidence>
<dbReference type="GO" id="GO:0000981">
    <property type="term" value="F:DNA-binding transcription factor activity, RNA polymerase II-specific"/>
    <property type="evidence" value="ECO:0007669"/>
    <property type="project" value="InterPro"/>
</dbReference>
<dbReference type="AlphaFoldDB" id="A0A319D6C1"/>
<dbReference type="Pfam" id="PF11951">
    <property type="entry name" value="Fungal_trans_2"/>
    <property type="match status" value="1"/>
</dbReference>
<keyword evidence="6" id="KW-0539">Nucleus</keyword>
<dbReference type="GO" id="GO:0009893">
    <property type="term" value="P:positive regulation of metabolic process"/>
    <property type="evidence" value="ECO:0007669"/>
    <property type="project" value="UniProtKB-ARBA"/>
</dbReference>
<organism evidence="8 9">
    <name type="scientific">Aspergillus ellipticus CBS 707.79</name>
    <dbReference type="NCBI Taxonomy" id="1448320"/>
    <lineage>
        <taxon>Eukaryota</taxon>
        <taxon>Fungi</taxon>
        <taxon>Dikarya</taxon>
        <taxon>Ascomycota</taxon>
        <taxon>Pezizomycotina</taxon>
        <taxon>Eurotiomycetes</taxon>
        <taxon>Eurotiomycetidae</taxon>
        <taxon>Eurotiales</taxon>
        <taxon>Aspergillaceae</taxon>
        <taxon>Aspergillus</taxon>
        <taxon>Aspergillus subgen. Circumdati</taxon>
    </lineage>
</organism>
<dbReference type="PANTHER" id="PTHR36206">
    <property type="entry name" value="ASPERCRYPTIN BIOSYNTHESIS CLUSTER-SPECIFIC TRANSCRIPTION REGULATOR ATNN-RELATED"/>
    <property type="match status" value="1"/>
</dbReference>
<dbReference type="InterPro" id="IPR052360">
    <property type="entry name" value="Transcr_Regulatory_Proteins"/>
</dbReference>
<accession>A0A319D6C1</accession>
<name>A0A319D6C1_9EURO</name>
<keyword evidence="3" id="KW-0805">Transcription regulation</keyword>
<keyword evidence="4" id="KW-0238">DNA-binding</keyword>
<dbReference type="InterPro" id="IPR021858">
    <property type="entry name" value="Fun_TF"/>
</dbReference>
<dbReference type="Gene3D" id="4.10.240.10">
    <property type="entry name" value="Zn(2)-C6 fungal-type DNA-binding domain"/>
    <property type="match status" value="1"/>
</dbReference>
<dbReference type="SUPFAM" id="SSF57701">
    <property type="entry name" value="Zn2/Cys6 DNA-binding domain"/>
    <property type="match status" value="1"/>
</dbReference>
<evidence type="ECO:0000256" key="2">
    <source>
        <dbReference type="ARBA" id="ARBA00022833"/>
    </source>
</evidence>
<reference evidence="8 9" key="1">
    <citation type="submission" date="2018-02" db="EMBL/GenBank/DDBJ databases">
        <title>The genomes of Aspergillus section Nigri reveals drivers in fungal speciation.</title>
        <authorList>
            <consortium name="DOE Joint Genome Institute"/>
            <person name="Vesth T.C."/>
            <person name="Nybo J."/>
            <person name="Theobald S."/>
            <person name="Brandl J."/>
            <person name="Frisvad J.C."/>
            <person name="Nielsen K.F."/>
            <person name="Lyhne E.K."/>
            <person name="Kogle M.E."/>
            <person name="Kuo A."/>
            <person name="Riley R."/>
            <person name="Clum A."/>
            <person name="Nolan M."/>
            <person name="Lipzen A."/>
            <person name="Salamov A."/>
            <person name="Henrissat B."/>
            <person name="Wiebenga A."/>
            <person name="De vries R.P."/>
            <person name="Grigoriev I.V."/>
            <person name="Mortensen U.H."/>
            <person name="Andersen M.R."/>
            <person name="Baker S.E."/>
        </authorList>
    </citation>
    <scope>NUCLEOTIDE SEQUENCE [LARGE SCALE GENOMIC DNA]</scope>
    <source>
        <strain evidence="8 9">CBS 707.79</strain>
    </source>
</reference>
<feature type="domain" description="Zn(2)-C6 fungal-type" evidence="7">
    <location>
        <begin position="25"/>
        <end position="53"/>
    </location>
</feature>
<evidence type="ECO:0000259" key="7">
    <source>
        <dbReference type="PROSITE" id="PS50048"/>
    </source>
</evidence>
<keyword evidence="1" id="KW-0479">Metal-binding</keyword>
<dbReference type="STRING" id="1448320.A0A319D6C1"/>